<dbReference type="PROSITE" id="PS00375">
    <property type="entry name" value="UDPGT"/>
    <property type="match status" value="2"/>
</dbReference>
<dbReference type="InterPro" id="IPR035595">
    <property type="entry name" value="UDP_glycos_trans_CS"/>
</dbReference>
<comment type="caution">
    <text evidence="4">The sequence shown here is derived from an EMBL/GenBank/DDBJ whole genome shotgun (WGS) entry which is preliminary data.</text>
</comment>
<dbReference type="OrthoDB" id="5835829at2759"/>
<keyword evidence="2" id="KW-0808">Transferase</keyword>
<dbReference type="FunFam" id="3.40.50.2000:FF:000138">
    <property type="entry name" value="Glycosyltransferase"/>
    <property type="match status" value="1"/>
</dbReference>
<keyword evidence="5" id="KW-1185">Reference proteome</keyword>
<proteinExistence type="inferred from homology"/>
<evidence type="ECO:0000313" key="5">
    <source>
        <dbReference type="Proteomes" id="UP000626092"/>
    </source>
</evidence>
<dbReference type="Proteomes" id="UP000626092">
    <property type="component" value="Unassembled WGS sequence"/>
</dbReference>
<evidence type="ECO:0000256" key="1">
    <source>
        <dbReference type="ARBA" id="ARBA00009995"/>
    </source>
</evidence>
<dbReference type="SUPFAM" id="SSF53756">
    <property type="entry name" value="UDP-Glycosyltransferase/glycogen phosphorylase"/>
    <property type="match status" value="2"/>
</dbReference>
<dbReference type="GO" id="GO:0080043">
    <property type="term" value="F:quercetin 3-O-glucosyltransferase activity"/>
    <property type="evidence" value="ECO:0007669"/>
    <property type="project" value="TreeGrafter"/>
</dbReference>
<evidence type="ECO:0008006" key="6">
    <source>
        <dbReference type="Google" id="ProtNLM"/>
    </source>
</evidence>
<protein>
    <recommendedName>
        <fullName evidence="6">UDP-glycosyltransferases domain-containing protein</fullName>
    </recommendedName>
</protein>
<dbReference type="EMBL" id="WJXA01000013">
    <property type="protein sequence ID" value="KAF7121403.1"/>
    <property type="molecule type" value="Genomic_DNA"/>
</dbReference>
<accession>A0A834L5F0</accession>
<dbReference type="GO" id="GO:0080044">
    <property type="term" value="F:quercetin 7-O-glucosyltransferase activity"/>
    <property type="evidence" value="ECO:0007669"/>
    <property type="project" value="TreeGrafter"/>
</dbReference>
<dbReference type="CDD" id="cd03784">
    <property type="entry name" value="GT1_Gtf-like"/>
    <property type="match status" value="2"/>
</dbReference>
<organism evidence="4 5">
    <name type="scientific">Rhododendron simsii</name>
    <name type="common">Sims's rhododendron</name>
    <dbReference type="NCBI Taxonomy" id="118357"/>
    <lineage>
        <taxon>Eukaryota</taxon>
        <taxon>Viridiplantae</taxon>
        <taxon>Streptophyta</taxon>
        <taxon>Embryophyta</taxon>
        <taxon>Tracheophyta</taxon>
        <taxon>Spermatophyta</taxon>
        <taxon>Magnoliopsida</taxon>
        <taxon>eudicotyledons</taxon>
        <taxon>Gunneridae</taxon>
        <taxon>Pentapetalae</taxon>
        <taxon>asterids</taxon>
        <taxon>Ericales</taxon>
        <taxon>Ericaceae</taxon>
        <taxon>Ericoideae</taxon>
        <taxon>Rhodoreae</taxon>
        <taxon>Rhododendron</taxon>
    </lineage>
</organism>
<dbReference type="Gene3D" id="3.40.50.2000">
    <property type="entry name" value="Glycogen Phosphorylase B"/>
    <property type="match status" value="4"/>
</dbReference>
<dbReference type="GO" id="GO:0009813">
    <property type="term" value="P:flavonoid biosynthetic process"/>
    <property type="evidence" value="ECO:0007669"/>
    <property type="project" value="UniProtKB-KW"/>
</dbReference>
<dbReference type="InterPro" id="IPR002213">
    <property type="entry name" value="UDP_glucos_trans"/>
</dbReference>
<dbReference type="Pfam" id="PF00201">
    <property type="entry name" value="UDPGT"/>
    <property type="match status" value="2"/>
</dbReference>
<gene>
    <name evidence="4" type="ORF">RHSIM_Rhsim13G0046200</name>
</gene>
<sequence length="708" mass="78874">MRLPCLCLHNRKSRNDGGQHPGPISIPFIRPSQHLSPSDLQSTPSTISLVQLQSTRTQYLFDVISKVPQAQYLLFNSVFELEPSVMDALQATFPFPVYSLGPLIPYFNLHHHNSSRPTAPNGVDYIEWLDAQPRSSVLYVSQGSFLSVSSAQMDEIAAGLHSSGVKYLLVARDKALSVKESFCGGLGMVVPWCDQLKVLCHPSVGGFFTHCGWNSTVESFFAGLPLLAFPIEMEQVSISKLVAEDWKIGWKVKGTNGDLVRREEIAELVRRGHINPMMNLCKLLSSRRNDDILVTFVVTEEWLGLIGSETKPDSIRFVTIPNVLPSELVRAADMVSFIDAVLTKIEEPFEGILDRLEVPADVIVADSFLPWAVDVGRRRNIPVASFWPMPVTVFSMFYHFDLLAQNRHFPVEFPERAEVTVDNIPGLSPFRLSDLPGIFHLQNQTLLQRVVEVQVPNVPQAQYLLFNSVFELESSVIDALQATFSFPVYALGPLIPYFNLQYHNSACPTAPNGVDYLEWLDSQPQSSVLYVSLGSFLSVSSAQMNEIAAGLHSSGVKYLLVARDKASSVKESFYGGLGMVVPWCDQLKVLCHPSVGGFFTHCGWNSTVESFFAGLPLLAFPIAMDQIPISKLVAEDLKIGWKVKGANDDLVRREEIAELVRRFMDSENVGRKELVERAREIRETCRRAIGKGGSSEKNFEAFMKDISK</sequence>
<evidence type="ECO:0000256" key="2">
    <source>
        <dbReference type="ARBA" id="ARBA00022679"/>
    </source>
</evidence>
<dbReference type="PANTHER" id="PTHR11926:SF1395">
    <property type="entry name" value="GLYCOSYLTRANSFERASE"/>
    <property type="match status" value="1"/>
</dbReference>
<dbReference type="PANTHER" id="PTHR11926">
    <property type="entry name" value="GLUCOSYL/GLUCURONOSYL TRANSFERASES"/>
    <property type="match status" value="1"/>
</dbReference>
<name>A0A834L5F0_RHOSS</name>
<dbReference type="AlphaFoldDB" id="A0A834L5F0"/>
<evidence type="ECO:0000313" key="4">
    <source>
        <dbReference type="EMBL" id="KAF7121403.1"/>
    </source>
</evidence>
<keyword evidence="3" id="KW-0284">Flavonoid biosynthesis</keyword>
<reference evidence="4" key="1">
    <citation type="submission" date="2019-11" db="EMBL/GenBank/DDBJ databases">
        <authorList>
            <person name="Liu Y."/>
            <person name="Hou J."/>
            <person name="Li T.-Q."/>
            <person name="Guan C.-H."/>
            <person name="Wu X."/>
            <person name="Wu H.-Z."/>
            <person name="Ling F."/>
            <person name="Zhang R."/>
            <person name="Shi X.-G."/>
            <person name="Ren J.-P."/>
            <person name="Chen E.-F."/>
            <person name="Sun J.-M."/>
        </authorList>
    </citation>
    <scope>NUCLEOTIDE SEQUENCE</scope>
    <source>
        <strain evidence="4">Adult_tree_wgs_1</strain>
        <tissue evidence="4">Leaves</tissue>
    </source>
</reference>
<evidence type="ECO:0000256" key="3">
    <source>
        <dbReference type="ARBA" id="ARBA00023241"/>
    </source>
</evidence>
<comment type="similarity">
    <text evidence="1">Belongs to the UDP-glycosyltransferase family.</text>
</comment>